<accession>A0ABU2J720</accession>
<dbReference type="EMBL" id="JAVREH010000005">
    <property type="protein sequence ID" value="MDT0260791.1"/>
    <property type="molecule type" value="Genomic_DNA"/>
</dbReference>
<dbReference type="SUPFAM" id="SSF53335">
    <property type="entry name" value="S-adenosyl-L-methionine-dependent methyltransferases"/>
    <property type="match status" value="1"/>
</dbReference>
<protein>
    <submittedName>
        <fullName evidence="2">Class I SAM-dependent methyltransferase</fullName>
        <ecNumber evidence="2">2.1.1.-</ecNumber>
    </submittedName>
</protein>
<comment type="caution">
    <text evidence="2">The sequence shown here is derived from an EMBL/GenBank/DDBJ whole genome shotgun (WGS) entry which is preliminary data.</text>
</comment>
<keyword evidence="3" id="KW-1185">Reference proteome</keyword>
<dbReference type="Proteomes" id="UP001183176">
    <property type="component" value="Unassembled WGS sequence"/>
</dbReference>
<dbReference type="Gene3D" id="3.40.50.150">
    <property type="entry name" value="Vaccinia Virus protein VP39"/>
    <property type="match status" value="1"/>
</dbReference>
<reference evidence="3" key="1">
    <citation type="submission" date="2023-07" db="EMBL/GenBank/DDBJ databases">
        <title>30 novel species of actinomycetes from the DSMZ collection.</title>
        <authorList>
            <person name="Nouioui I."/>
        </authorList>
    </citation>
    <scope>NUCLEOTIDE SEQUENCE [LARGE SCALE GENOMIC DNA]</scope>
    <source>
        <strain evidence="3">DSM 44399</strain>
    </source>
</reference>
<feature type="domain" description="Methyltransferase type 11" evidence="1">
    <location>
        <begin position="46"/>
        <end position="135"/>
    </location>
</feature>
<keyword evidence="2" id="KW-0808">Transferase</keyword>
<dbReference type="CDD" id="cd02440">
    <property type="entry name" value="AdoMet_MTases"/>
    <property type="match status" value="1"/>
</dbReference>
<gene>
    <name evidence="2" type="ORF">RM423_05215</name>
</gene>
<name>A0ABU2J720_9ACTN</name>
<evidence type="ECO:0000313" key="3">
    <source>
        <dbReference type="Proteomes" id="UP001183176"/>
    </source>
</evidence>
<dbReference type="InterPro" id="IPR029063">
    <property type="entry name" value="SAM-dependent_MTases_sf"/>
</dbReference>
<dbReference type="InterPro" id="IPR013216">
    <property type="entry name" value="Methyltransf_11"/>
</dbReference>
<organism evidence="2 3">
    <name type="scientific">Jatrophihabitans lederbergiae</name>
    <dbReference type="NCBI Taxonomy" id="3075547"/>
    <lineage>
        <taxon>Bacteria</taxon>
        <taxon>Bacillati</taxon>
        <taxon>Actinomycetota</taxon>
        <taxon>Actinomycetes</taxon>
        <taxon>Jatrophihabitantales</taxon>
        <taxon>Jatrophihabitantaceae</taxon>
        <taxon>Jatrophihabitans</taxon>
    </lineage>
</organism>
<proteinExistence type="predicted"/>
<dbReference type="Pfam" id="PF08241">
    <property type="entry name" value="Methyltransf_11"/>
    <property type="match status" value="1"/>
</dbReference>
<dbReference type="GO" id="GO:0008168">
    <property type="term" value="F:methyltransferase activity"/>
    <property type="evidence" value="ECO:0007669"/>
    <property type="project" value="UniProtKB-KW"/>
</dbReference>
<dbReference type="GO" id="GO:0032259">
    <property type="term" value="P:methylation"/>
    <property type="evidence" value="ECO:0007669"/>
    <property type="project" value="UniProtKB-KW"/>
</dbReference>
<evidence type="ECO:0000259" key="1">
    <source>
        <dbReference type="Pfam" id="PF08241"/>
    </source>
</evidence>
<dbReference type="RefSeq" id="WP_311421949.1">
    <property type="nucleotide sequence ID" value="NZ_JAVREH010000005.1"/>
</dbReference>
<dbReference type="EC" id="2.1.1.-" evidence="2"/>
<evidence type="ECO:0000313" key="2">
    <source>
        <dbReference type="EMBL" id="MDT0260791.1"/>
    </source>
</evidence>
<sequence>MELESSGLKALYSNRFGTEGEQRQDLWQVLCSDFFQQWVPEDAVVLDLAAGHCEFINNIRAGRRIAVDLNPDVKLRAAEGVETHVQRSNELIDLADQSVDVVFISNFFEHISREVILSTLVEVRRVLKPGGRLLVLQPNVRYCARDYWQFFDHITPVDDRALVEAFTATGYDVVRSIPRFLPYTTKSWLPSGPALVRLYLKVPLAWRVLGAQAFMVATPTAG</sequence>
<keyword evidence="2" id="KW-0489">Methyltransferase</keyword>